<dbReference type="InterPro" id="IPR052184">
    <property type="entry name" value="SDR_enzymes"/>
</dbReference>
<reference evidence="1 2" key="1">
    <citation type="submission" date="2024-09" db="EMBL/GenBank/DDBJ databases">
        <authorList>
            <person name="Sun Q."/>
            <person name="Mori K."/>
        </authorList>
    </citation>
    <scope>NUCLEOTIDE SEQUENCE [LARGE SCALE GENOMIC DNA]</scope>
    <source>
        <strain evidence="1 2">CCM 7468</strain>
    </source>
</reference>
<dbReference type="Gene3D" id="3.40.50.720">
    <property type="entry name" value="NAD(P)-binding Rossmann-like Domain"/>
    <property type="match status" value="1"/>
</dbReference>
<comment type="caution">
    <text evidence="1">The sequence shown here is derived from an EMBL/GenBank/DDBJ whole genome shotgun (WGS) entry which is preliminary data.</text>
</comment>
<sequence>MKTILIIGASRGLGRALAEEHLARGWQVIATARNPAALDGAKHDRLEVMPLDTTDWPALEGFAQALDGRRIDLLFVNAAIAEDKRPVGETDPDAFARMMLTNALAPLRIADRLAPLVPREGTIAVMSSSLGSIAMNGSGGWEVYRMTKAALNMGLRSLALRRKAEGRTYIAADPGWVRTDMGGKEATLSIGQSIPRLADMLEQRQGRGGVAFASYENRDLPW</sequence>
<name>A0ABV6ILF8_9PROT</name>
<dbReference type="PRINTS" id="PR00081">
    <property type="entry name" value="GDHRDH"/>
</dbReference>
<accession>A0ABV6ILF8</accession>
<dbReference type="CDD" id="cd05325">
    <property type="entry name" value="carb_red_sniffer_like_SDR_c"/>
    <property type="match status" value="1"/>
</dbReference>
<dbReference type="EMBL" id="JBHLVZ010000002">
    <property type="protein sequence ID" value="MFC0384450.1"/>
    <property type="molecule type" value="Genomic_DNA"/>
</dbReference>
<dbReference type="InterPro" id="IPR036291">
    <property type="entry name" value="NAD(P)-bd_dom_sf"/>
</dbReference>
<organism evidence="1 2">
    <name type="scientific">Muricoccus vinaceus</name>
    <dbReference type="NCBI Taxonomy" id="424704"/>
    <lineage>
        <taxon>Bacteria</taxon>
        <taxon>Pseudomonadati</taxon>
        <taxon>Pseudomonadota</taxon>
        <taxon>Alphaproteobacteria</taxon>
        <taxon>Acetobacterales</taxon>
        <taxon>Roseomonadaceae</taxon>
        <taxon>Muricoccus</taxon>
    </lineage>
</organism>
<dbReference type="PANTHER" id="PTHR45458:SF1">
    <property type="entry name" value="SHORT CHAIN DEHYDROGENASE"/>
    <property type="match status" value="1"/>
</dbReference>
<gene>
    <name evidence="1" type="ORF">ACFFIC_02675</name>
</gene>
<evidence type="ECO:0000313" key="1">
    <source>
        <dbReference type="EMBL" id="MFC0384450.1"/>
    </source>
</evidence>
<protein>
    <submittedName>
        <fullName evidence="1">SDR family NAD(P)-dependent oxidoreductase</fullName>
    </submittedName>
</protein>
<dbReference type="Pfam" id="PF00106">
    <property type="entry name" value="adh_short"/>
    <property type="match status" value="1"/>
</dbReference>
<dbReference type="PANTHER" id="PTHR45458">
    <property type="entry name" value="SHORT-CHAIN DEHYDROGENASE/REDUCTASE SDR"/>
    <property type="match status" value="1"/>
</dbReference>
<dbReference type="InterPro" id="IPR002347">
    <property type="entry name" value="SDR_fam"/>
</dbReference>
<dbReference type="SUPFAM" id="SSF51735">
    <property type="entry name" value="NAD(P)-binding Rossmann-fold domains"/>
    <property type="match status" value="1"/>
</dbReference>
<dbReference type="Proteomes" id="UP001589789">
    <property type="component" value="Unassembled WGS sequence"/>
</dbReference>
<dbReference type="RefSeq" id="WP_377048508.1">
    <property type="nucleotide sequence ID" value="NZ_JBHLVZ010000002.1"/>
</dbReference>
<proteinExistence type="predicted"/>
<keyword evidence="2" id="KW-1185">Reference proteome</keyword>
<evidence type="ECO:0000313" key="2">
    <source>
        <dbReference type="Proteomes" id="UP001589789"/>
    </source>
</evidence>